<name>A0A8H3FUJ6_9LECA</name>
<dbReference type="OrthoDB" id="5399006at2759"/>
<comment type="caution">
    <text evidence="1">The sequence shown here is derived from an EMBL/GenBank/DDBJ whole genome shotgun (WGS) entry which is preliminary data.</text>
</comment>
<dbReference type="EMBL" id="CAJPDT010000059">
    <property type="protein sequence ID" value="CAF9931006.1"/>
    <property type="molecule type" value="Genomic_DNA"/>
</dbReference>
<proteinExistence type="predicted"/>
<gene>
    <name evidence="1" type="ORF">IMSHALPRED_008339</name>
</gene>
<dbReference type="SUPFAM" id="SSF51735">
    <property type="entry name" value="NAD(P)-binding Rossmann-fold domains"/>
    <property type="match status" value="1"/>
</dbReference>
<dbReference type="InterPro" id="IPR002347">
    <property type="entry name" value="SDR_fam"/>
</dbReference>
<keyword evidence="2" id="KW-1185">Reference proteome</keyword>
<accession>A0A8H3FUJ6</accession>
<dbReference type="PANTHER" id="PTHR43431:SF7">
    <property type="entry name" value="OXIDOREDUCTASE, SHORT CHAIN DEHYDROGENASE_REDUCTASE FAMILY (AFU_ORTHOLOGUE AFUA_5G14000)"/>
    <property type="match status" value="1"/>
</dbReference>
<dbReference type="Gene3D" id="3.40.50.720">
    <property type="entry name" value="NAD(P)-binding Rossmann-like Domain"/>
    <property type="match status" value="1"/>
</dbReference>
<evidence type="ECO:0008006" key="3">
    <source>
        <dbReference type="Google" id="ProtNLM"/>
    </source>
</evidence>
<dbReference type="PANTHER" id="PTHR43431">
    <property type="entry name" value="OXIDOREDUCTASE, SHORT CHAIN DEHYDROGENASE/REDUCTASE FAMILY (AFU_ORTHOLOGUE AFUA_5G14000)"/>
    <property type="match status" value="1"/>
</dbReference>
<evidence type="ECO:0000313" key="1">
    <source>
        <dbReference type="EMBL" id="CAF9931006.1"/>
    </source>
</evidence>
<reference evidence="1" key="1">
    <citation type="submission" date="2021-03" db="EMBL/GenBank/DDBJ databases">
        <authorList>
            <person name="Tagirdzhanova G."/>
        </authorList>
    </citation>
    <scope>NUCLEOTIDE SEQUENCE</scope>
</reference>
<dbReference type="PRINTS" id="PR00081">
    <property type="entry name" value="GDHRDH"/>
</dbReference>
<organism evidence="1 2">
    <name type="scientific">Imshaugia aleurites</name>
    <dbReference type="NCBI Taxonomy" id="172621"/>
    <lineage>
        <taxon>Eukaryota</taxon>
        <taxon>Fungi</taxon>
        <taxon>Dikarya</taxon>
        <taxon>Ascomycota</taxon>
        <taxon>Pezizomycotina</taxon>
        <taxon>Lecanoromycetes</taxon>
        <taxon>OSLEUM clade</taxon>
        <taxon>Lecanoromycetidae</taxon>
        <taxon>Lecanorales</taxon>
        <taxon>Lecanorineae</taxon>
        <taxon>Parmeliaceae</taxon>
        <taxon>Imshaugia</taxon>
    </lineage>
</organism>
<dbReference type="Pfam" id="PF00106">
    <property type="entry name" value="adh_short"/>
    <property type="match status" value="1"/>
</dbReference>
<protein>
    <recommendedName>
        <fullName evidence="3">NAD(P)-binding protein</fullName>
    </recommendedName>
</protein>
<sequence>MSVSSKPIAIIAGVGPGTGAAIARKFAATYPVVLLSRNPDTYTPIVDAINQSGGQAMGISTDVSDSKSVKAMVEKVKYEHGNTVKCAAAIFNASGAFVRKPFLELTEEVLDASYAGSVKGSFLFAQATLPLLLWSTTAPPPPTHPPTLIFTGATASVKGSALFAAFATMKFALRALAQSLAREFGPKGVHVAHAVIDGVIDIPRTQSYGLPKEAKIDPEAIADAYWHLHTQPKTSFTWEIDIRPGVERW</sequence>
<dbReference type="AlphaFoldDB" id="A0A8H3FUJ6"/>
<dbReference type="InterPro" id="IPR036291">
    <property type="entry name" value="NAD(P)-bd_dom_sf"/>
</dbReference>
<evidence type="ECO:0000313" key="2">
    <source>
        <dbReference type="Proteomes" id="UP000664534"/>
    </source>
</evidence>
<dbReference type="Proteomes" id="UP000664534">
    <property type="component" value="Unassembled WGS sequence"/>
</dbReference>